<dbReference type="AlphaFoldDB" id="A0A069QJ24"/>
<protein>
    <submittedName>
        <fullName evidence="1">Uncharacterized protein</fullName>
    </submittedName>
</protein>
<dbReference type="EMBL" id="JNGW01000078">
    <property type="protein sequence ID" value="KDR52059.1"/>
    <property type="molecule type" value="Genomic_DNA"/>
</dbReference>
<evidence type="ECO:0000313" key="1">
    <source>
        <dbReference type="EMBL" id="KDR52059.1"/>
    </source>
</evidence>
<dbReference type="eggNOG" id="ENOG502Z9D6">
    <property type="taxonomic scope" value="Bacteria"/>
</dbReference>
<reference evidence="1 2" key="1">
    <citation type="submission" date="2013-08" db="EMBL/GenBank/DDBJ databases">
        <authorList>
            <person name="Weinstock G."/>
            <person name="Sodergren E."/>
            <person name="Wylie T."/>
            <person name="Fulton L."/>
            <person name="Fulton R."/>
            <person name="Fronick C."/>
            <person name="O'Laughlin M."/>
            <person name="Godfrey J."/>
            <person name="Miner T."/>
            <person name="Herter B."/>
            <person name="Appelbaum E."/>
            <person name="Cordes M."/>
            <person name="Lek S."/>
            <person name="Wollam A."/>
            <person name="Pepin K.H."/>
            <person name="Palsikar V.B."/>
            <person name="Mitreva M."/>
            <person name="Wilson R.K."/>
        </authorList>
    </citation>
    <scope>NUCLEOTIDE SEQUENCE [LARGE SCALE GENOMIC DNA]</scope>
    <source>
        <strain evidence="1 2">ATCC 15930</strain>
    </source>
</reference>
<comment type="caution">
    <text evidence="1">The sequence shown here is derived from an EMBL/GenBank/DDBJ whole genome shotgun (WGS) entry which is preliminary data.</text>
</comment>
<evidence type="ECO:0000313" key="2">
    <source>
        <dbReference type="Proteomes" id="UP000027442"/>
    </source>
</evidence>
<accession>A0A069QJ24</accession>
<sequence>MPFALLVALVLLLGACSGQRQKPVRALYYWSTTFVNDSLKRQFYKAHNVQRLYIRYFDVVKKNGQEPLPNATITFNDSVPQGIEVVPTVFITNDCMRQPPQFAKQLWQRIRQMNETHGVKNVKEIQIDCDWSKQTQDIYFQFLRQLHQLVAKEGIKLSATIRLHQLGMQAPPVDKGTLMLYNTGDFRQLAYQKPILDPDVVRRYIGPLRSYSLPLNTAYPLFRVRALFRNGKFVGLIHTKDEYPVLPTDTIAVRETTLADLQSVQRLINEQHPEAHNEIILYDISNRNLTKYSSSTYEKIYNP</sequence>
<name>A0A069QJ24_HOYLO</name>
<dbReference type="PATRIC" id="fig|1122985.7.peg.1910"/>
<dbReference type="HOGENOM" id="CLU_050513_0_0_10"/>
<organism evidence="1 2">
    <name type="scientific">Hoylesella loescheii DSM 19665 = JCM 12249 = ATCC 15930</name>
    <dbReference type="NCBI Taxonomy" id="1122985"/>
    <lineage>
        <taxon>Bacteria</taxon>
        <taxon>Pseudomonadati</taxon>
        <taxon>Bacteroidota</taxon>
        <taxon>Bacteroidia</taxon>
        <taxon>Bacteroidales</taxon>
        <taxon>Prevotellaceae</taxon>
        <taxon>Hoylesella</taxon>
    </lineage>
</organism>
<gene>
    <name evidence="1" type="ORF">HMPREF1991_01834</name>
</gene>
<dbReference type="Proteomes" id="UP000027442">
    <property type="component" value="Unassembled WGS sequence"/>
</dbReference>
<proteinExistence type="predicted"/>
<keyword evidence="2" id="KW-1185">Reference proteome</keyword>